<dbReference type="EMBL" id="LTAY01000070">
    <property type="protein sequence ID" value="OPX46802.1"/>
    <property type="molecule type" value="Genomic_DNA"/>
</dbReference>
<protein>
    <submittedName>
        <fullName evidence="6">Sensor protein KdpD</fullName>
        <ecNumber evidence="6">2.7.13.3</ecNumber>
    </submittedName>
</protein>
<proteinExistence type="predicted"/>
<dbReference type="SUPFAM" id="SSF52402">
    <property type="entry name" value="Adenine nucleotide alpha hydrolases-like"/>
    <property type="match status" value="1"/>
</dbReference>
<evidence type="ECO:0000256" key="2">
    <source>
        <dbReference type="ARBA" id="ARBA00022777"/>
    </source>
</evidence>
<keyword evidence="2" id="KW-0418">Kinase</keyword>
<comment type="caution">
    <text evidence="6">The sequence shown here is derived from an EMBL/GenBank/DDBJ whole genome shotgun (WGS) entry which is preliminary data.</text>
</comment>
<evidence type="ECO:0000259" key="4">
    <source>
        <dbReference type="Pfam" id="PF00582"/>
    </source>
</evidence>
<dbReference type="FunFam" id="3.40.50.300:FF:000483">
    <property type="entry name" value="Sensor histidine kinase KdpD"/>
    <property type="match status" value="1"/>
</dbReference>
<evidence type="ECO:0000256" key="3">
    <source>
        <dbReference type="ARBA" id="ARBA00023012"/>
    </source>
</evidence>
<dbReference type="InterPro" id="IPR003852">
    <property type="entry name" value="Sig_transdc_His_kinase_KdpD_N"/>
</dbReference>
<gene>
    <name evidence="6" type="primary">kdpD</name>
    <name evidence="6" type="ORF">CLTHE_26230</name>
</gene>
<dbReference type="InterPro" id="IPR027417">
    <property type="entry name" value="P-loop_NTPase"/>
</dbReference>
<dbReference type="EC" id="2.7.13.3" evidence="6"/>
<dbReference type="PANTHER" id="PTHR45569">
    <property type="entry name" value="SENSOR PROTEIN KDPD"/>
    <property type="match status" value="1"/>
</dbReference>
<dbReference type="Gene3D" id="3.40.50.620">
    <property type="entry name" value="HUPs"/>
    <property type="match status" value="1"/>
</dbReference>
<dbReference type="InterPro" id="IPR014729">
    <property type="entry name" value="Rossmann-like_a/b/a_fold"/>
</dbReference>
<dbReference type="OrthoDB" id="9806130at2"/>
<feature type="domain" description="Signal transduction histidine kinase osmosensitive K+ channel sensor N-terminal" evidence="5">
    <location>
        <begin position="24"/>
        <end position="232"/>
    </location>
</feature>
<evidence type="ECO:0000313" key="6">
    <source>
        <dbReference type="EMBL" id="OPX46802.1"/>
    </source>
</evidence>
<dbReference type="RefSeq" id="WP_080023829.1">
    <property type="nucleotide sequence ID" value="NZ_LTAY01000070.1"/>
</dbReference>
<dbReference type="GO" id="GO:0005737">
    <property type="term" value="C:cytoplasm"/>
    <property type="evidence" value="ECO:0007669"/>
    <property type="project" value="UniProtKB-ARBA"/>
</dbReference>
<feature type="domain" description="UspA" evidence="4">
    <location>
        <begin position="253"/>
        <end position="371"/>
    </location>
</feature>
<name>A0A1V4SSH7_9CLOT</name>
<dbReference type="PANTHER" id="PTHR45569:SF1">
    <property type="entry name" value="SENSOR PROTEIN KDPD"/>
    <property type="match status" value="1"/>
</dbReference>
<sequence>MDSKCTDFRIETFHRDRENKKEGKGIFKIYLGYSPGVGKTYRMLQEGNKMLEDGEDIVIGYVEDHDRLETRQQIGKLEIIERTKTKYRGINLEEMSVLNILKRNPNWVIVDELAHTNIPASKNKKRYEDVLELLDNGINILTTVNIQHIESLNDMVSEITGIKVRETIPDRMLQIADDIMVIDLPPESLITRLKSGKIYKKENIQRSLENFFVKSNLIALRELALREAANEIDDDLTILKRNREFKNHIRINEKVLVCVSSNPQSSRLIRHAYRVARRYKCNLYVLIVDCTNVVAKREYKEMDKVLEGHKKLAKALDAIIVEKQSKSVSKAIVDFANEEGITQIILGHSNRSKIQTLFRGSTINKVLSEAPNVEVRVIPYVQIQD</sequence>
<dbReference type="InterPro" id="IPR052023">
    <property type="entry name" value="Histidine_kinase_KdpD"/>
</dbReference>
<evidence type="ECO:0000259" key="5">
    <source>
        <dbReference type="Pfam" id="PF02702"/>
    </source>
</evidence>
<evidence type="ECO:0000256" key="1">
    <source>
        <dbReference type="ARBA" id="ARBA00022679"/>
    </source>
</evidence>
<evidence type="ECO:0000313" key="7">
    <source>
        <dbReference type="Proteomes" id="UP000191448"/>
    </source>
</evidence>
<keyword evidence="1 6" id="KW-0808">Transferase</keyword>
<dbReference type="Pfam" id="PF02702">
    <property type="entry name" value="KdpD"/>
    <property type="match status" value="1"/>
</dbReference>
<organism evidence="6 7">
    <name type="scientific">Clostridium thermobutyricum DSM 4928</name>
    <dbReference type="NCBI Taxonomy" id="1121339"/>
    <lineage>
        <taxon>Bacteria</taxon>
        <taxon>Bacillati</taxon>
        <taxon>Bacillota</taxon>
        <taxon>Clostridia</taxon>
        <taxon>Eubacteriales</taxon>
        <taxon>Clostridiaceae</taxon>
        <taxon>Clostridium</taxon>
    </lineage>
</organism>
<keyword evidence="3" id="KW-0902">Two-component regulatory system</keyword>
<dbReference type="Proteomes" id="UP000191448">
    <property type="component" value="Unassembled WGS sequence"/>
</dbReference>
<dbReference type="InterPro" id="IPR006016">
    <property type="entry name" value="UspA"/>
</dbReference>
<reference evidence="6 7" key="1">
    <citation type="submission" date="2016-02" db="EMBL/GenBank/DDBJ databases">
        <title>Genome sequence of Clostridium thermobutyricum DSM 4928.</title>
        <authorList>
            <person name="Poehlein A."/>
            <person name="Daniel R."/>
        </authorList>
    </citation>
    <scope>NUCLEOTIDE SEQUENCE [LARGE SCALE GENOMIC DNA]</scope>
    <source>
        <strain evidence="6 7">DSM 4928</strain>
    </source>
</reference>
<accession>A0A1V4SSH7</accession>
<dbReference type="GO" id="GO:0005886">
    <property type="term" value="C:plasma membrane"/>
    <property type="evidence" value="ECO:0007669"/>
    <property type="project" value="TreeGrafter"/>
</dbReference>
<dbReference type="AlphaFoldDB" id="A0A1V4SSH7"/>
<dbReference type="GO" id="GO:0000155">
    <property type="term" value="F:phosphorelay sensor kinase activity"/>
    <property type="evidence" value="ECO:0007669"/>
    <property type="project" value="InterPro"/>
</dbReference>
<dbReference type="Gene3D" id="3.40.50.300">
    <property type="entry name" value="P-loop containing nucleotide triphosphate hydrolases"/>
    <property type="match status" value="1"/>
</dbReference>
<dbReference type="Pfam" id="PF00582">
    <property type="entry name" value="Usp"/>
    <property type="match status" value="1"/>
</dbReference>